<protein>
    <submittedName>
        <fullName evidence="1">Cellulose synthase</fullName>
    </submittedName>
</protein>
<reference evidence="1" key="1">
    <citation type="submission" date="2021-04" db="EMBL/GenBank/DDBJ databases">
        <title>novel species isolated from subtropical streams in China.</title>
        <authorList>
            <person name="Lu H."/>
        </authorList>
    </citation>
    <scope>NUCLEOTIDE SEQUENCE</scope>
    <source>
        <strain evidence="1">LFS511W</strain>
    </source>
</reference>
<dbReference type="PRINTS" id="PR01442">
    <property type="entry name" value="CELLSNTHASED"/>
</dbReference>
<proteinExistence type="predicted"/>
<name>A0A941DL38_9BURK</name>
<dbReference type="InterPro" id="IPR022798">
    <property type="entry name" value="BcsD_bac"/>
</dbReference>
<keyword evidence="2" id="KW-1185">Reference proteome</keyword>
<dbReference type="Pfam" id="PF03500">
    <property type="entry name" value="Cellsynth_D"/>
    <property type="match status" value="1"/>
</dbReference>
<comment type="caution">
    <text evidence="1">The sequence shown here is derived from an EMBL/GenBank/DDBJ whole genome shotgun (WGS) entry which is preliminary data.</text>
</comment>
<dbReference type="InterPro" id="IPR038470">
    <property type="entry name" value="Cellsynth_D_sf"/>
</dbReference>
<sequence>MSQQRNRYIETQQISRQWQFFLQAFAQEFSQKGDVRELRLLMHRLGRRMATMVKVADGSSLQALEDAMNQVWSEMNWGCVELSEQADALLVLHQFAPLRMAFGEDASAWTPALLEGIYAQWFEALGMDSSLRLSQRSDENADRVLVFELKKVVDEFAFSGRR</sequence>
<dbReference type="RefSeq" id="WP_212688125.1">
    <property type="nucleotide sequence ID" value="NZ_JAGSPN010000008.1"/>
</dbReference>
<dbReference type="EMBL" id="JAGSPN010000008">
    <property type="protein sequence ID" value="MBR7782818.1"/>
    <property type="molecule type" value="Genomic_DNA"/>
</dbReference>
<dbReference type="AlphaFoldDB" id="A0A941DL38"/>
<dbReference type="Proteomes" id="UP000680067">
    <property type="component" value="Unassembled WGS sequence"/>
</dbReference>
<evidence type="ECO:0000313" key="1">
    <source>
        <dbReference type="EMBL" id="MBR7782818.1"/>
    </source>
</evidence>
<dbReference type="Gene3D" id="3.30.70.2590">
    <property type="match status" value="1"/>
</dbReference>
<gene>
    <name evidence="1" type="ORF">KDM89_11735</name>
</gene>
<organism evidence="1 2">
    <name type="scientific">Undibacterium luofuense</name>
    <dbReference type="NCBI Taxonomy" id="2828733"/>
    <lineage>
        <taxon>Bacteria</taxon>
        <taxon>Pseudomonadati</taxon>
        <taxon>Pseudomonadota</taxon>
        <taxon>Betaproteobacteria</taxon>
        <taxon>Burkholderiales</taxon>
        <taxon>Oxalobacteraceae</taxon>
        <taxon>Undibacterium</taxon>
    </lineage>
</organism>
<dbReference type="GO" id="GO:0030244">
    <property type="term" value="P:cellulose biosynthetic process"/>
    <property type="evidence" value="ECO:0007669"/>
    <property type="project" value="InterPro"/>
</dbReference>
<evidence type="ECO:0000313" key="2">
    <source>
        <dbReference type="Proteomes" id="UP000680067"/>
    </source>
</evidence>
<accession>A0A941DL38</accession>